<protein>
    <submittedName>
        <fullName evidence="4">Histone deacetylase complex subunit SAP30L</fullName>
    </submittedName>
</protein>
<proteinExistence type="predicted"/>
<dbReference type="OrthoDB" id="510958at2759"/>
<comment type="caution">
    <text evidence="4">The sequence shown here is derived from an EMBL/GenBank/DDBJ whole genome shotgun (WGS) entry which is preliminary data.</text>
</comment>
<name>A0A2P6TMK1_CHLSO</name>
<accession>A0A2P6TMK1</accession>
<keyword evidence="2" id="KW-0812">Transmembrane</keyword>
<keyword evidence="2" id="KW-0472">Membrane</keyword>
<dbReference type="EMBL" id="LHPG02000011">
    <property type="protein sequence ID" value="PRW45560.1"/>
    <property type="molecule type" value="Genomic_DNA"/>
</dbReference>
<feature type="transmembrane region" description="Helical" evidence="2">
    <location>
        <begin position="238"/>
        <end position="257"/>
    </location>
</feature>
<evidence type="ECO:0000259" key="3">
    <source>
        <dbReference type="Pfam" id="PF13867"/>
    </source>
</evidence>
<feature type="transmembrane region" description="Helical" evidence="2">
    <location>
        <begin position="269"/>
        <end position="289"/>
    </location>
</feature>
<evidence type="ECO:0000256" key="1">
    <source>
        <dbReference type="SAM" id="MobiDB-lite"/>
    </source>
</evidence>
<evidence type="ECO:0000313" key="4">
    <source>
        <dbReference type="EMBL" id="PRW45560.1"/>
    </source>
</evidence>
<sequence length="297" mass="32908">MSAARGLPTRRPQRSTAGQHGKAYGQTDFGFGATNGFPGAAAWEQTEDLPEQPATRVDLNKLKVQTLRKYTKQYEVQGVHPTSSKEDIAKAVTEHWNTLPISEETVLQNLLKPQVYPRIAALYSLSSVDEEELVEGHAPAAFIGSDGEEEGLVEGHLAPSISSRDDLEEMVHEAFEQEIENINQAVHEAFKQERAELDLQVGQTVQEAVQEAVESAVESAVETAVENALLDRSFDIRANFNTLIALTGVILYWRGMWNLWDSWLGTESVTGNVGSILIGMSVILLFRIFKLPLAEFW</sequence>
<dbReference type="Pfam" id="PF13867">
    <property type="entry name" value="SAP30_Sin3_bdg"/>
    <property type="match status" value="1"/>
</dbReference>
<keyword evidence="2" id="KW-1133">Transmembrane helix</keyword>
<dbReference type="Proteomes" id="UP000239899">
    <property type="component" value="Unassembled WGS sequence"/>
</dbReference>
<dbReference type="AlphaFoldDB" id="A0A2P6TMK1"/>
<evidence type="ECO:0000313" key="5">
    <source>
        <dbReference type="Proteomes" id="UP000239899"/>
    </source>
</evidence>
<dbReference type="InterPro" id="IPR038291">
    <property type="entry name" value="SAP30_C_sf"/>
</dbReference>
<reference evidence="4 5" key="1">
    <citation type="journal article" date="2018" name="Plant J.">
        <title>Genome sequences of Chlorella sorokiniana UTEX 1602 and Micractinium conductrix SAG 241.80: implications to maltose excretion by a green alga.</title>
        <authorList>
            <person name="Arriola M.B."/>
            <person name="Velmurugan N."/>
            <person name="Zhang Y."/>
            <person name="Plunkett M.H."/>
            <person name="Hondzo H."/>
            <person name="Barney B.M."/>
        </authorList>
    </citation>
    <scope>NUCLEOTIDE SEQUENCE [LARGE SCALE GENOMIC DNA]</scope>
    <source>
        <strain evidence="5">UTEX 1602</strain>
    </source>
</reference>
<keyword evidence="5" id="KW-1185">Reference proteome</keyword>
<organism evidence="4 5">
    <name type="scientific">Chlorella sorokiniana</name>
    <name type="common">Freshwater green alga</name>
    <dbReference type="NCBI Taxonomy" id="3076"/>
    <lineage>
        <taxon>Eukaryota</taxon>
        <taxon>Viridiplantae</taxon>
        <taxon>Chlorophyta</taxon>
        <taxon>core chlorophytes</taxon>
        <taxon>Trebouxiophyceae</taxon>
        <taxon>Chlorellales</taxon>
        <taxon>Chlorellaceae</taxon>
        <taxon>Chlorella clade</taxon>
        <taxon>Chlorella</taxon>
    </lineage>
</organism>
<evidence type="ECO:0000256" key="2">
    <source>
        <dbReference type="SAM" id="Phobius"/>
    </source>
</evidence>
<gene>
    <name evidence="4" type="ORF">C2E21_5907</name>
</gene>
<feature type="domain" description="Histone deacetylase complex subunit SAP30 Sin3 binding" evidence="3">
    <location>
        <begin position="62"/>
        <end position="109"/>
    </location>
</feature>
<dbReference type="Gene3D" id="6.10.160.20">
    <property type="match status" value="1"/>
</dbReference>
<dbReference type="InterPro" id="IPR025718">
    <property type="entry name" value="SAP30_Sin3-bd"/>
</dbReference>
<feature type="region of interest" description="Disordered" evidence="1">
    <location>
        <begin position="1"/>
        <end position="29"/>
    </location>
</feature>